<accession>A0A2Z4Y829</accession>
<dbReference type="Proteomes" id="UP000262583">
    <property type="component" value="Chromosome"/>
</dbReference>
<dbReference type="PANTHER" id="PTHR11908:SF132">
    <property type="entry name" value="ALDEHYDE OXIDASE 1-RELATED"/>
    <property type="match status" value="1"/>
</dbReference>
<evidence type="ECO:0000259" key="4">
    <source>
        <dbReference type="SMART" id="SM01008"/>
    </source>
</evidence>
<dbReference type="AlphaFoldDB" id="A0A2Z4Y829"/>
<dbReference type="InterPro" id="IPR037165">
    <property type="entry name" value="AldOxase/xan_DH_Mopterin-bd_sf"/>
</dbReference>
<dbReference type="KEGG" id="schv:BRCON_2396"/>
<dbReference type="GO" id="GO:0005506">
    <property type="term" value="F:iron ion binding"/>
    <property type="evidence" value="ECO:0007669"/>
    <property type="project" value="InterPro"/>
</dbReference>
<dbReference type="Gene3D" id="3.90.1170.50">
    <property type="entry name" value="Aldehyde oxidase/xanthine dehydrogenase, a/b hammerhead"/>
    <property type="match status" value="1"/>
</dbReference>
<dbReference type="Pfam" id="PF01315">
    <property type="entry name" value="Ald_Xan_dh_C"/>
    <property type="match status" value="1"/>
</dbReference>
<dbReference type="InterPro" id="IPR036856">
    <property type="entry name" value="Ald_Oxase/Xan_DH_a/b_sf"/>
</dbReference>
<feature type="domain" description="Aldehyde oxidase/xanthine dehydrogenase a/b hammerhead" evidence="4">
    <location>
        <begin position="41"/>
        <end position="153"/>
    </location>
</feature>
<feature type="region of interest" description="Disordered" evidence="3">
    <location>
        <begin position="1"/>
        <end position="26"/>
    </location>
</feature>
<dbReference type="SMART" id="SM01008">
    <property type="entry name" value="Ald_Xan_dh_C"/>
    <property type="match status" value="1"/>
</dbReference>
<dbReference type="GO" id="GO:0016491">
    <property type="term" value="F:oxidoreductase activity"/>
    <property type="evidence" value="ECO:0007669"/>
    <property type="project" value="UniProtKB-KW"/>
</dbReference>
<evidence type="ECO:0000256" key="1">
    <source>
        <dbReference type="ARBA" id="ARBA00022505"/>
    </source>
</evidence>
<keyword evidence="2" id="KW-0560">Oxidoreductase</keyword>
<dbReference type="InterPro" id="IPR046867">
    <property type="entry name" value="AldOxase/xan_DH_MoCoBD2"/>
</dbReference>
<dbReference type="Gene3D" id="3.30.365.10">
    <property type="entry name" value="Aldehyde oxidase/xanthine dehydrogenase, molybdopterin binding domain"/>
    <property type="match status" value="4"/>
</dbReference>
<dbReference type="Pfam" id="PF02738">
    <property type="entry name" value="MoCoBD_1"/>
    <property type="match status" value="1"/>
</dbReference>
<dbReference type="InterPro" id="IPR016208">
    <property type="entry name" value="Ald_Oxase/xanthine_DH-like"/>
</dbReference>
<dbReference type="PANTHER" id="PTHR11908">
    <property type="entry name" value="XANTHINE DEHYDROGENASE"/>
    <property type="match status" value="1"/>
</dbReference>
<evidence type="ECO:0000256" key="3">
    <source>
        <dbReference type="SAM" id="MobiDB-lite"/>
    </source>
</evidence>
<evidence type="ECO:0000313" key="6">
    <source>
        <dbReference type="Proteomes" id="UP000262583"/>
    </source>
</evidence>
<keyword evidence="1" id="KW-0500">Molybdenum</keyword>
<reference evidence="5 6" key="1">
    <citation type="submission" date="2018-05" db="EMBL/GenBank/DDBJ databases">
        <title>A metagenomic window into the 2 km-deep terrestrial subsurface aquifer revealed taxonomically and functionally diverse microbial community comprising novel uncultured bacterial lineages.</title>
        <authorList>
            <person name="Kadnikov V.V."/>
            <person name="Mardanov A.V."/>
            <person name="Beletsky A.V."/>
            <person name="Banks D."/>
            <person name="Pimenov N.V."/>
            <person name="Frank Y.A."/>
            <person name="Karnachuk O.V."/>
            <person name="Ravin N.V."/>
        </authorList>
    </citation>
    <scope>NUCLEOTIDE SEQUENCE [LARGE SCALE GENOMIC DNA]</scope>
    <source>
        <strain evidence="5">BY</strain>
    </source>
</reference>
<dbReference type="SUPFAM" id="SSF56003">
    <property type="entry name" value="Molybdenum cofactor-binding domain"/>
    <property type="match status" value="1"/>
</dbReference>
<sequence>MATKAPTTPTTDDRQKSTKAPSRTQVVGHSVPKVDGLALATGRAQFTADEIPKGTLIGMLLLSPHAHARIRSIDTSAAEALPGVHCILHHGNVPRIAHTTAGQGYPEPSPYDTFMFDNKVRFVGDRVAAVAAETREIALKALSLIKVEYEILPAVLDPEQALAPDAPIIHDEPDISSFLPFDPKRNLAAWAEATVGDVEKGLAEADVVVGGEFETHYYAHAPIEPHVTLTYLDPNGRIVIRTSTQVPFHCRRIVAQTLGIPVRQIRVIKPRLGGGFGGKQEILLEDVCAMMTLRTGRPVFMELNRAQEFTSSRTRHPMRMWVKMGVKKNGDITAIDFRGILNTGAYGSHALTVLTNVGSKCLGLLHCPNIRFDGKSVYTNLPVAGAYRGYGATQGMMALGQLIDEAACAIGMDPVDFCLRNHIRAGETSPIFKALGEGREGVDMTIASCGLAECIRRGAKAFGWKERRGKGRNLPGPIKRGAGMVILMQGSSIPEIDMAAAIVKLNDDGSVNLYSGATDLGTGADTVLSQIVAETLHIPVSDVILTVADTDNSPFDTGAYASSTTYLSGEAARRAAQNLLEEMRRVAAEALSAEPDELSLGEKCFYVKGSARKKISFEAIARRALYAKNQQQLVGHASAISHVSPPPFAAHFCEVEVDTETGQVRVTRYVAAVDCGVAINPKLAEGQTEGAILNSIGAALTEEYMFNSEGRMLNPTFNYYKLLTASDAPKIETILVETHEPTGPYGAKSVSEINTNGPLPAIANAIYDAVGVRLRKSPYTPERVLEALEEAKRAKD</sequence>
<dbReference type="InterPro" id="IPR000674">
    <property type="entry name" value="Ald_Oxase/Xan_DH_a/b"/>
</dbReference>
<dbReference type="EMBL" id="CP030759">
    <property type="protein sequence ID" value="AXA37166.1"/>
    <property type="molecule type" value="Genomic_DNA"/>
</dbReference>
<evidence type="ECO:0000313" key="5">
    <source>
        <dbReference type="EMBL" id="AXA37166.1"/>
    </source>
</evidence>
<protein>
    <submittedName>
        <fullName evidence="5">Xanthine dehydrogenase, molybdenum binding subunit</fullName>
    </submittedName>
</protein>
<organism evidence="5 6">
    <name type="scientific">Sumerlaea chitinivorans</name>
    <dbReference type="NCBI Taxonomy" id="2250252"/>
    <lineage>
        <taxon>Bacteria</taxon>
        <taxon>Candidatus Sumerlaeota</taxon>
        <taxon>Candidatus Sumerlaeia</taxon>
        <taxon>Candidatus Sumerlaeales</taxon>
        <taxon>Candidatus Sumerlaeaceae</taxon>
        <taxon>Candidatus Sumerlaea</taxon>
    </lineage>
</organism>
<dbReference type="InterPro" id="IPR008274">
    <property type="entry name" value="AldOxase/xan_DH_MoCoBD1"/>
</dbReference>
<dbReference type="SUPFAM" id="SSF54665">
    <property type="entry name" value="CO dehydrogenase molybdoprotein N-domain-like"/>
    <property type="match status" value="1"/>
</dbReference>
<dbReference type="Pfam" id="PF20256">
    <property type="entry name" value="MoCoBD_2"/>
    <property type="match status" value="1"/>
</dbReference>
<feature type="compositionally biased region" description="Low complexity" evidence="3">
    <location>
        <begin position="1"/>
        <end position="10"/>
    </location>
</feature>
<name>A0A2Z4Y829_SUMC1</name>
<proteinExistence type="predicted"/>
<evidence type="ECO:0000256" key="2">
    <source>
        <dbReference type="ARBA" id="ARBA00023002"/>
    </source>
</evidence>
<gene>
    <name evidence="5" type="ORF">BRCON_2396</name>
</gene>